<protein>
    <submittedName>
        <fullName evidence="1">Uncharacterized protein</fullName>
    </submittedName>
</protein>
<dbReference type="EMBL" id="JARTFS010000001">
    <property type="protein sequence ID" value="MED4399811.1"/>
    <property type="molecule type" value="Genomic_DNA"/>
</dbReference>
<keyword evidence="2" id="KW-1185">Reference proteome</keyword>
<sequence length="47" mass="5430">MKPLAEQVLERMVNGEEEAKSGLLKAAVELIKRQQQEIKNLKNPQIW</sequence>
<accession>A0ABU6NS24</accession>
<evidence type="ECO:0000313" key="1">
    <source>
        <dbReference type="EMBL" id="MED4399811.1"/>
    </source>
</evidence>
<name>A0ABU6NS24_9BACI</name>
<comment type="caution">
    <text evidence="1">The sequence shown here is derived from an EMBL/GenBank/DDBJ whole genome shotgun (WGS) entry which is preliminary data.</text>
</comment>
<gene>
    <name evidence="1" type="ORF">P9271_00360</name>
</gene>
<proteinExistence type="predicted"/>
<dbReference type="Proteomes" id="UP001342826">
    <property type="component" value="Unassembled WGS sequence"/>
</dbReference>
<evidence type="ECO:0000313" key="2">
    <source>
        <dbReference type="Proteomes" id="UP001342826"/>
    </source>
</evidence>
<organism evidence="1 2">
    <name type="scientific">Metabacillus fastidiosus</name>
    <dbReference type="NCBI Taxonomy" id="1458"/>
    <lineage>
        <taxon>Bacteria</taxon>
        <taxon>Bacillati</taxon>
        <taxon>Bacillota</taxon>
        <taxon>Bacilli</taxon>
        <taxon>Bacillales</taxon>
        <taxon>Bacillaceae</taxon>
        <taxon>Metabacillus</taxon>
    </lineage>
</organism>
<reference evidence="1 2" key="1">
    <citation type="submission" date="2023-03" db="EMBL/GenBank/DDBJ databases">
        <title>Bacillus Genome Sequencing.</title>
        <authorList>
            <person name="Dunlap C."/>
        </authorList>
    </citation>
    <scope>NUCLEOTIDE SEQUENCE [LARGE SCALE GENOMIC DNA]</scope>
    <source>
        <strain evidence="1 2">NRS-1717</strain>
    </source>
</reference>
<dbReference type="RefSeq" id="WP_328014532.1">
    <property type="nucleotide sequence ID" value="NZ_JARTFS010000001.1"/>
</dbReference>